<dbReference type="Pfam" id="PF02678">
    <property type="entry name" value="Pirin"/>
    <property type="match status" value="1"/>
</dbReference>
<sequence length="284" mass="30372">MSTARLLPPQRHRIGAGFQADGWREPLALLDPFIMVDHFRMSEPVFAPHPHAGFSAVTYLFDDSATGLVSRDSLGGEHAVPPGGLHWTLAGRGVMHDEFPAEAGREAHGLQIFVNLPADQKLRAPAVMRLAPERMPHRAGMGWRAVQVFGGRAELVLPSPVALSIVDIDAGAAFELDMADGEQGFAIVIHGHGQVEHMAGLPLSAGRALSLPEGGAARIVADGPLRLACFSGHPLREALVRHGPFAMSDEGQVVAALQRFQTGGMGRLSPRTTTRISDPKEPKQ</sequence>
<evidence type="ECO:0000256" key="1">
    <source>
        <dbReference type="ARBA" id="ARBA00008416"/>
    </source>
</evidence>
<evidence type="ECO:0000313" key="6">
    <source>
        <dbReference type="EMBL" id="MDR7299321.1"/>
    </source>
</evidence>
<feature type="region of interest" description="Disordered" evidence="3">
    <location>
        <begin position="264"/>
        <end position="284"/>
    </location>
</feature>
<dbReference type="Gene3D" id="2.60.120.10">
    <property type="entry name" value="Jelly Rolls"/>
    <property type="match status" value="2"/>
</dbReference>
<protein>
    <submittedName>
        <fullName evidence="6">Redox-sensitive bicupin YhaK (Pirin superfamily)</fullName>
    </submittedName>
</protein>
<feature type="domain" description="Pirin N-terminal" evidence="4">
    <location>
        <begin position="27"/>
        <end position="114"/>
    </location>
</feature>
<dbReference type="InterPro" id="IPR003829">
    <property type="entry name" value="Pirin_N_dom"/>
</dbReference>
<dbReference type="PANTHER" id="PTHR13903">
    <property type="entry name" value="PIRIN-RELATED"/>
    <property type="match status" value="1"/>
</dbReference>
<dbReference type="InterPro" id="IPR012093">
    <property type="entry name" value="Pirin"/>
</dbReference>
<comment type="similarity">
    <text evidence="1 2">Belongs to the pirin family.</text>
</comment>
<comment type="caution">
    <text evidence="6">The sequence shown here is derived from an EMBL/GenBank/DDBJ whole genome shotgun (WGS) entry which is preliminary data.</text>
</comment>
<dbReference type="InterPro" id="IPR014710">
    <property type="entry name" value="RmlC-like_jellyroll"/>
</dbReference>
<feature type="domain" description="Pirin C-terminal" evidence="5">
    <location>
        <begin position="166"/>
        <end position="265"/>
    </location>
</feature>
<evidence type="ECO:0000259" key="4">
    <source>
        <dbReference type="Pfam" id="PF02678"/>
    </source>
</evidence>
<dbReference type="PIRSF" id="PIRSF006232">
    <property type="entry name" value="Pirin"/>
    <property type="match status" value="1"/>
</dbReference>
<evidence type="ECO:0000256" key="2">
    <source>
        <dbReference type="RuleBase" id="RU003457"/>
    </source>
</evidence>
<name>A0ABU1ZFA8_9BURK</name>
<dbReference type="InterPro" id="IPR011051">
    <property type="entry name" value="RmlC_Cupin_sf"/>
</dbReference>
<dbReference type="InterPro" id="IPR008778">
    <property type="entry name" value="Pirin_C_dom"/>
</dbReference>
<dbReference type="Pfam" id="PF05726">
    <property type="entry name" value="Pirin_C"/>
    <property type="match status" value="1"/>
</dbReference>
<proteinExistence type="inferred from homology"/>
<evidence type="ECO:0000313" key="7">
    <source>
        <dbReference type="Proteomes" id="UP001180536"/>
    </source>
</evidence>
<evidence type="ECO:0000259" key="5">
    <source>
        <dbReference type="Pfam" id="PF05726"/>
    </source>
</evidence>
<dbReference type="RefSeq" id="WP_310348928.1">
    <property type="nucleotide sequence ID" value="NZ_JAVDXQ010000008.1"/>
</dbReference>
<reference evidence="6 7" key="1">
    <citation type="submission" date="2023-07" db="EMBL/GenBank/DDBJ databases">
        <title>Sorghum-associated microbial communities from plants grown in Nebraska, USA.</title>
        <authorList>
            <person name="Schachtman D."/>
        </authorList>
    </citation>
    <scope>NUCLEOTIDE SEQUENCE [LARGE SCALE GENOMIC DNA]</scope>
    <source>
        <strain evidence="6 7">BE310</strain>
    </source>
</reference>
<dbReference type="PANTHER" id="PTHR13903:SF8">
    <property type="entry name" value="PIRIN"/>
    <property type="match status" value="1"/>
</dbReference>
<dbReference type="SUPFAM" id="SSF51182">
    <property type="entry name" value="RmlC-like cupins"/>
    <property type="match status" value="1"/>
</dbReference>
<keyword evidence="7" id="KW-1185">Reference proteome</keyword>
<evidence type="ECO:0000256" key="3">
    <source>
        <dbReference type="SAM" id="MobiDB-lite"/>
    </source>
</evidence>
<accession>A0ABU1ZFA8</accession>
<gene>
    <name evidence="6" type="ORF">J2X16_004691</name>
</gene>
<dbReference type="Proteomes" id="UP001180536">
    <property type="component" value="Unassembled WGS sequence"/>
</dbReference>
<organism evidence="6 7">
    <name type="scientific">Pelomonas aquatica</name>
    <dbReference type="NCBI Taxonomy" id="431058"/>
    <lineage>
        <taxon>Bacteria</taxon>
        <taxon>Pseudomonadati</taxon>
        <taxon>Pseudomonadota</taxon>
        <taxon>Betaproteobacteria</taxon>
        <taxon>Burkholderiales</taxon>
        <taxon>Sphaerotilaceae</taxon>
        <taxon>Roseateles</taxon>
    </lineage>
</organism>
<dbReference type="EMBL" id="JAVDXQ010000008">
    <property type="protein sequence ID" value="MDR7299321.1"/>
    <property type="molecule type" value="Genomic_DNA"/>
</dbReference>